<dbReference type="PANTHER" id="PTHR11850">
    <property type="entry name" value="HOMEOBOX PROTEIN TRANSCRIPTION FACTORS"/>
    <property type="match status" value="1"/>
</dbReference>
<accession>A0A8T2JUL9</accession>
<keyword evidence="7 9" id="KW-0539">Nucleus</keyword>
<gene>
    <name evidence="12" type="ORF">GDO86_013872</name>
</gene>
<evidence type="ECO:0000313" key="13">
    <source>
        <dbReference type="Proteomes" id="UP000812440"/>
    </source>
</evidence>
<dbReference type="PROSITE" id="PS50071">
    <property type="entry name" value="HOMEOBOX_2"/>
    <property type="match status" value="1"/>
</dbReference>
<feature type="compositionally biased region" description="Basic and acidic residues" evidence="10">
    <location>
        <begin position="45"/>
        <end position="58"/>
    </location>
</feature>
<evidence type="ECO:0000256" key="7">
    <source>
        <dbReference type="ARBA" id="ARBA00023242"/>
    </source>
</evidence>
<evidence type="ECO:0000256" key="9">
    <source>
        <dbReference type="PROSITE-ProRule" id="PRU00108"/>
    </source>
</evidence>
<dbReference type="GO" id="GO:0006355">
    <property type="term" value="P:regulation of DNA-templated transcription"/>
    <property type="evidence" value="ECO:0007669"/>
    <property type="project" value="InterPro"/>
</dbReference>
<keyword evidence="2" id="KW-0805">Transcription regulation</keyword>
<evidence type="ECO:0000256" key="10">
    <source>
        <dbReference type="SAM" id="MobiDB-lite"/>
    </source>
</evidence>
<organism evidence="12 13">
    <name type="scientific">Hymenochirus boettgeri</name>
    <name type="common">Congo dwarf clawed frog</name>
    <dbReference type="NCBI Taxonomy" id="247094"/>
    <lineage>
        <taxon>Eukaryota</taxon>
        <taxon>Metazoa</taxon>
        <taxon>Chordata</taxon>
        <taxon>Craniata</taxon>
        <taxon>Vertebrata</taxon>
        <taxon>Euteleostomi</taxon>
        <taxon>Amphibia</taxon>
        <taxon>Batrachia</taxon>
        <taxon>Anura</taxon>
        <taxon>Pipoidea</taxon>
        <taxon>Pipidae</taxon>
        <taxon>Pipinae</taxon>
        <taxon>Hymenochirus</taxon>
    </lineage>
</organism>
<evidence type="ECO:0000256" key="6">
    <source>
        <dbReference type="ARBA" id="ARBA00023163"/>
    </source>
</evidence>
<feature type="DNA-binding region" description="Homeobox" evidence="9">
    <location>
        <begin position="75"/>
        <end position="137"/>
    </location>
</feature>
<dbReference type="AlphaFoldDB" id="A0A8T2JUL9"/>
<dbReference type="EMBL" id="JAACNH010000003">
    <property type="protein sequence ID" value="KAG8446181.1"/>
    <property type="molecule type" value="Genomic_DNA"/>
</dbReference>
<dbReference type="SUPFAM" id="SSF46689">
    <property type="entry name" value="Homeodomain-like"/>
    <property type="match status" value="1"/>
</dbReference>
<keyword evidence="13" id="KW-1185">Reference proteome</keyword>
<dbReference type="Proteomes" id="UP000812440">
    <property type="component" value="Chromosome 8_10"/>
</dbReference>
<evidence type="ECO:0000256" key="1">
    <source>
        <dbReference type="ARBA" id="ARBA00004123"/>
    </source>
</evidence>
<protein>
    <recommendedName>
        <fullName evidence="11">Homeobox domain-containing protein</fullName>
    </recommendedName>
</protein>
<name>A0A8T2JUL9_9PIPI</name>
<evidence type="ECO:0000256" key="5">
    <source>
        <dbReference type="ARBA" id="ARBA00023159"/>
    </source>
</evidence>
<dbReference type="Pfam" id="PF05920">
    <property type="entry name" value="Homeobox_KN"/>
    <property type="match status" value="1"/>
</dbReference>
<feature type="domain" description="Homeobox" evidence="11">
    <location>
        <begin position="73"/>
        <end position="136"/>
    </location>
</feature>
<evidence type="ECO:0000256" key="2">
    <source>
        <dbReference type="ARBA" id="ARBA00023015"/>
    </source>
</evidence>
<dbReference type="InterPro" id="IPR001356">
    <property type="entry name" value="HD"/>
</dbReference>
<dbReference type="SMART" id="SM00389">
    <property type="entry name" value="HOX"/>
    <property type="match status" value="1"/>
</dbReference>
<dbReference type="GO" id="GO:0005634">
    <property type="term" value="C:nucleus"/>
    <property type="evidence" value="ECO:0007669"/>
    <property type="project" value="UniProtKB-SubCell"/>
</dbReference>
<evidence type="ECO:0000259" key="11">
    <source>
        <dbReference type="PROSITE" id="PS50071"/>
    </source>
</evidence>
<comment type="caution">
    <text evidence="12">The sequence shown here is derived from an EMBL/GenBank/DDBJ whole genome shotgun (WGS) entry which is preliminary data.</text>
</comment>
<proteinExistence type="inferred from homology"/>
<dbReference type="CDD" id="cd00086">
    <property type="entry name" value="homeodomain"/>
    <property type="match status" value="1"/>
</dbReference>
<dbReference type="InterPro" id="IPR009057">
    <property type="entry name" value="Homeodomain-like_sf"/>
</dbReference>
<dbReference type="FunFam" id="1.10.10.60:FF:000059">
    <property type="entry name" value="TGFB-induced factor homeobox 1"/>
    <property type="match status" value="1"/>
</dbReference>
<evidence type="ECO:0000256" key="4">
    <source>
        <dbReference type="ARBA" id="ARBA00023155"/>
    </source>
</evidence>
<dbReference type="GO" id="GO:0003677">
    <property type="term" value="F:DNA binding"/>
    <property type="evidence" value="ECO:0007669"/>
    <property type="project" value="UniProtKB-UniRule"/>
</dbReference>
<reference evidence="12" key="1">
    <citation type="thesis" date="2020" institute="ProQuest LLC" country="789 East Eisenhower Parkway, Ann Arbor, MI, USA">
        <title>Comparative Genomics and Chromosome Evolution.</title>
        <authorList>
            <person name="Mudd A.B."/>
        </authorList>
    </citation>
    <scope>NUCLEOTIDE SEQUENCE</scope>
    <source>
        <strain evidence="12">Female2</strain>
        <tissue evidence="12">Blood</tissue>
    </source>
</reference>
<evidence type="ECO:0000256" key="8">
    <source>
        <dbReference type="ARBA" id="ARBA00038021"/>
    </source>
</evidence>
<keyword evidence="4 9" id="KW-0371">Homeobox</keyword>
<keyword evidence="5" id="KW-0010">Activator</keyword>
<dbReference type="GO" id="GO:0048513">
    <property type="term" value="P:animal organ development"/>
    <property type="evidence" value="ECO:0007669"/>
    <property type="project" value="UniProtKB-ARBA"/>
</dbReference>
<keyword evidence="3 9" id="KW-0238">DNA-binding</keyword>
<feature type="region of interest" description="Disordered" evidence="10">
    <location>
        <begin position="45"/>
        <end position="79"/>
    </location>
</feature>
<evidence type="ECO:0000313" key="12">
    <source>
        <dbReference type="EMBL" id="KAG8446181.1"/>
    </source>
</evidence>
<dbReference type="InterPro" id="IPR050224">
    <property type="entry name" value="TALE_homeobox"/>
</dbReference>
<dbReference type="OrthoDB" id="10056939at2759"/>
<comment type="subcellular location">
    <subcellularLocation>
        <location evidence="1 9">Nucleus</location>
    </subcellularLocation>
</comment>
<evidence type="ECO:0000256" key="3">
    <source>
        <dbReference type="ARBA" id="ARBA00023125"/>
    </source>
</evidence>
<dbReference type="InterPro" id="IPR008422">
    <property type="entry name" value="KN_HD"/>
</dbReference>
<sequence length="307" mass="34267">MDIPNNKFYPIQTIYSPVGRAGEMDIKFPVKEELHEMSFTGEGRVMDPEIDHSIHTDSDGGEYDGSLELDLPGSKRKRRGNLPKESVKILRDWLYEHRFNAYPSEQEKLSLSGQTNLTVLQICNWFINARRRVLPELLRKDGKDPNQFTISRKGCRSPDMSSPKTPTHLPRVLMMPPASAAGVPTRILSVPLLYPVGQPIHNLTTVSHDLILQKVAPTIKKEEIDTTLLINQNCVRSLNDELVNTPPPSPSPPLLFGGASISRLNILAQVATMCMAEMEAEEAKREAARSALTSLYTSFPITTSTHN</sequence>
<keyword evidence="6" id="KW-0804">Transcription</keyword>
<dbReference type="Gene3D" id="1.10.10.60">
    <property type="entry name" value="Homeodomain-like"/>
    <property type="match status" value="1"/>
</dbReference>
<comment type="similarity">
    <text evidence="8">Belongs to the TALE/TGIF homeobox family.</text>
</comment>